<feature type="region of interest" description="Disordered" evidence="2">
    <location>
        <begin position="440"/>
        <end position="488"/>
    </location>
</feature>
<feature type="compositionally biased region" description="Basic and acidic residues" evidence="2">
    <location>
        <begin position="441"/>
        <end position="481"/>
    </location>
</feature>
<gene>
    <name evidence="3" type="ORF">HF882_22275</name>
</gene>
<feature type="compositionally biased region" description="Basic and acidic residues" evidence="2">
    <location>
        <begin position="550"/>
        <end position="580"/>
    </location>
</feature>
<comment type="caution">
    <text evidence="3">The sequence shown here is derived from an EMBL/GenBank/DDBJ whole genome shotgun (WGS) entry which is preliminary data.</text>
</comment>
<reference evidence="3 4" key="1">
    <citation type="submission" date="2020-04" db="EMBL/GenBank/DDBJ databases">
        <authorList>
            <person name="Hitch T.C.A."/>
            <person name="Wylensek D."/>
            <person name="Clavel T."/>
        </authorList>
    </citation>
    <scope>NUCLEOTIDE SEQUENCE [LARGE SCALE GENOMIC DNA]</scope>
    <source>
        <strain evidence="3 4">COR2-253-APC-1A</strain>
    </source>
</reference>
<evidence type="ECO:0000313" key="3">
    <source>
        <dbReference type="EMBL" id="NMD89316.1"/>
    </source>
</evidence>
<accession>A0A848B991</accession>
<feature type="compositionally biased region" description="Basic and acidic residues" evidence="2">
    <location>
        <begin position="598"/>
        <end position="627"/>
    </location>
</feature>
<evidence type="ECO:0000313" key="4">
    <source>
        <dbReference type="Proteomes" id="UP000576225"/>
    </source>
</evidence>
<evidence type="ECO:0000256" key="1">
    <source>
        <dbReference type="SAM" id="Coils"/>
    </source>
</evidence>
<protein>
    <submittedName>
        <fullName evidence="3">Uncharacterized protein</fullName>
    </submittedName>
</protein>
<evidence type="ECO:0000256" key="2">
    <source>
        <dbReference type="SAM" id="MobiDB-lite"/>
    </source>
</evidence>
<feature type="region of interest" description="Disordered" evidence="2">
    <location>
        <begin position="550"/>
        <end position="682"/>
    </location>
</feature>
<dbReference type="EMBL" id="JABAEW010000102">
    <property type="protein sequence ID" value="NMD89316.1"/>
    <property type="molecule type" value="Genomic_DNA"/>
</dbReference>
<dbReference type="RefSeq" id="WP_168964220.1">
    <property type="nucleotide sequence ID" value="NZ_JABAEW010000102.1"/>
</dbReference>
<feature type="compositionally biased region" description="Basic and acidic residues" evidence="2">
    <location>
        <begin position="669"/>
        <end position="682"/>
    </location>
</feature>
<keyword evidence="1" id="KW-0175">Coiled coil</keyword>
<dbReference type="AlphaFoldDB" id="A0A848B991"/>
<proteinExistence type="predicted"/>
<dbReference type="Proteomes" id="UP000576225">
    <property type="component" value="Unassembled WGS sequence"/>
</dbReference>
<feature type="coiled-coil region" evidence="1">
    <location>
        <begin position="291"/>
        <end position="392"/>
    </location>
</feature>
<name>A0A848B991_9BACT</name>
<sequence length="682" mass="74159">MAEKTLKIILQAVVEDAQQKLERIKTFLAGLGSETGAAQTVGETSKKVEELGNAAEATAAKLPAVGDNIEKVGDAAETAGKKAAAAAKAIDSVGDGNAVPAAGSMQELEETAAAACRNLENLSSRLPALSSGVPGVSRAWGGVKKVFGEIRAEFNNTAGAGKKMIEGLIAGGGPVMIILAGIASLVKLAGMAYDEFSGKNALKEQQEQAARLTAELTATHAETEKQRQADAALARQLTELNGVQGLSSGTMETAASAARSLQNRYGDLGISVDKTAGTVRVMGDAVAKLQAAMNKDKARELESEIKSLRNEVSLAREEAAGAGMSFFGLFNIGGEQTALAAAEKQKQLMEQINGKIRERHALLKADPEKDRITAAEKIMAAEERQLEIARLRAAGRKEEAAALADRIELESRSATLTQSQLNWILLYRAQRRRAAAEEAAEEKRLQDEAEKKRQKEEEAKRQAAEAAEAEKRRAAEAEQARKTLASLDEAEWRDAMSDRIRHWQSEMDRFRGKAEKTRAELSRFGIDADGPILKSKKQIKQDQADEALRDKIARQRGGERVRFSASEKRRLAELEKKRQEALSADSAEKAYAGNVRDAQQKMDQRSRDNSRREREAARRDAEQKVRDGGSFPQQQQSRTPPPPKKQQQARPENVERGHSAPANVPGLVRDIRDMLNRRLPGE</sequence>
<organism evidence="3 4">
    <name type="scientific">Victivallis vadensis</name>
    <dbReference type="NCBI Taxonomy" id="172901"/>
    <lineage>
        <taxon>Bacteria</taxon>
        <taxon>Pseudomonadati</taxon>
        <taxon>Lentisphaerota</taxon>
        <taxon>Lentisphaeria</taxon>
        <taxon>Victivallales</taxon>
        <taxon>Victivallaceae</taxon>
        <taxon>Victivallis</taxon>
    </lineage>
</organism>